<evidence type="ECO:0000256" key="5">
    <source>
        <dbReference type="SAM" id="Phobius"/>
    </source>
</evidence>
<keyword evidence="3" id="KW-0245">EGF-like domain</keyword>
<dbReference type="InterPro" id="IPR000436">
    <property type="entry name" value="Sushi_SCR_CCP_dom"/>
</dbReference>
<accession>A0A9Y4N8H2</accession>
<dbReference type="GeneID" id="103365720"/>
<keyword evidence="5" id="KW-0812">Transmembrane</keyword>
<dbReference type="AlphaFoldDB" id="A0A9Y4N8H2"/>
<feature type="domain" description="C-type lectin" evidence="8">
    <location>
        <begin position="17"/>
        <end position="140"/>
    </location>
</feature>
<dbReference type="InterPro" id="IPR016187">
    <property type="entry name" value="CTDL_fold"/>
</dbReference>
<keyword evidence="4" id="KW-0768">Sushi</keyword>
<dbReference type="CDD" id="cd00033">
    <property type="entry name" value="CCP"/>
    <property type="match status" value="1"/>
</dbReference>
<dbReference type="PROSITE" id="PS50923">
    <property type="entry name" value="SUSHI"/>
    <property type="match status" value="1"/>
</dbReference>
<evidence type="ECO:0000259" key="7">
    <source>
        <dbReference type="PROSITE" id="PS50026"/>
    </source>
</evidence>
<dbReference type="Pfam" id="PF00059">
    <property type="entry name" value="Lectin_C"/>
    <property type="match status" value="1"/>
</dbReference>
<dbReference type="SMART" id="SM00034">
    <property type="entry name" value="CLECT"/>
    <property type="match status" value="1"/>
</dbReference>
<feature type="domain" description="EGF-like" evidence="7">
    <location>
        <begin position="140"/>
        <end position="175"/>
    </location>
</feature>
<dbReference type="SMART" id="SM00032">
    <property type="entry name" value="CCP"/>
    <property type="match status" value="1"/>
</dbReference>
<dbReference type="CDD" id="cd00054">
    <property type="entry name" value="EGF_CA"/>
    <property type="match status" value="1"/>
</dbReference>
<dbReference type="InterPro" id="IPR000742">
    <property type="entry name" value="EGF"/>
</dbReference>
<dbReference type="PROSITE" id="PS01186">
    <property type="entry name" value="EGF_2"/>
    <property type="match status" value="1"/>
</dbReference>
<gene>
    <name evidence="11" type="primary">LOC103365720</name>
</gene>
<evidence type="ECO:0000256" key="6">
    <source>
        <dbReference type="SAM" id="SignalP"/>
    </source>
</evidence>
<feature type="disulfide bond" evidence="3">
    <location>
        <begin position="165"/>
        <end position="174"/>
    </location>
</feature>
<proteinExistence type="predicted"/>
<organism evidence="10 11">
    <name type="scientific">Stegastes partitus</name>
    <name type="common">bicolor damselfish</name>
    <dbReference type="NCBI Taxonomy" id="144197"/>
    <lineage>
        <taxon>Eukaryota</taxon>
        <taxon>Metazoa</taxon>
        <taxon>Chordata</taxon>
        <taxon>Craniata</taxon>
        <taxon>Vertebrata</taxon>
        <taxon>Euteleostomi</taxon>
        <taxon>Actinopterygii</taxon>
        <taxon>Neopterygii</taxon>
        <taxon>Teleostei</taxon>
        <taxon>Neoteleostei</taxon>
        <taxon>Acanthomorphata</taxon>
        <taxon>Ovalentaria</taxon>
        <taxon>Pomacentridae</taxon>
        <taxon>Stegastes</taxon>
    </lineage>
</organism>
<evidence type="ECO:0000256" key="2">
    <source>
        <dbReference type="ARBA" id="ARBA00023157"/>
    </source>
</evidence>
<dbReference type="InterPro" id="IPR018378">
    <property type="entry name" value="C-type_lectin_CS"/>
</dbReference>
<reference evidence="11" key="1">
    <citation type="submission" date="2025-08" db="UniProtKB">
        <authorList>
            <consortium name="RefSeq"/>
        </authorList>
    </citation>
    <scope>IDENTIFICATION</scope>
</reference>
<sequence>MTWTLFLLLGLSLAQTTFGWTYHFSRKSMNWTQARKWCLTNFTDMVVFQSQEENDYVVSKLPNRKGSPYYWIGITKSHKNETWTWIGNNSTWIGENSWAPNEPNNNHSTEFCVEIYVNTGPNRGKWNDEKCGNKKYAVCYKAQCTAAACERGRCQETIENTTCLCDPGFTGDRCETAVACPPLSQPDNSDLSCSGGNQVFNTTCRFKCHPGYLMIGLSAVTCGLTGFWSGPRPACSSYRRALLAVAGSGAVSILGCICFCWMKRRKRKKVAQVRSVLKCWSKAAPPVHTPCHIFSM</sequence>
<protein>
    <submittedName>
        <fullName evidence="11">E-selectin isoform X1</fullName>
    </submittedName>
</protein>
<keyword evidence="10" id="KW-1185">Reference proteome</keyword>
<dbReference type="InterPro" id="IPR001304">
    <property type="entry name" value="C-type_lectin-like"/>
</dbReference>
<feature type="disulfide bond" evidence="4">
    <location>
        <begin position="208"/>
        <end position="235"/>
    </location>
</feature>
<dbReference type="Gene3D" id="3.10.100.10">
    <property type="entry name" value="Mannose-Binding Protein A, subunit A"/>
    <property type="match status" value="1"/>
</dbReference>
<evidence type="ECO:0000313" key="10">
    <source>
        <dbReference type="Proteomes" id="UP000694891"/>
    </source>
</evidence>
<keyword evidence="2 3" id="KW-1015">Disulfide bond</keyword>
<dbReference type="PROSITE" id="PS00615">
    <property type="entry name" value="C_TYPE_LECTIN_1"/>
    <property type="match status" value="1"/>
</dbReference>
<feature type="signal peptide" evidence="6">
    <location>
        <begin position="1"/>
        <end position="19"/>
    </location>
</feature>
<dbReference type="PROSITE" id="PS50041">
    <property type="entry name" value="C_TYPE_LECTIN_2"/>
    <property type="match status" value="1"/>
</dbReference>
<dbReference type="RefSeq" id="XP_008291462.1">
    <property type="nucleotide sequence ID" value="XM_008293240.1"/>
</dbReference>
<dbReference type="Pfam" id="PF00084">
    <property type="entry name" value="Sushi"/>
    <property type="match status" value="1"/>
</dbReference>
<evidence type="ECO:0000256" key="4">
    <source>
        <dbReference type="PROSITE-ProRule" id="PRU00302"/>
    </source>
</evidence>
<feature type="transmembrane region" description="Helical" evidence="5">
    <location>
        <begin position="241"/>
        <end position="262"/>
    </location>
</feature>
<dbReference type="InterPro" id="IPR035976">
    <property type="entry name" value="Sushi/SCR/CCP_sf"/>
</dbReference>
<dbReference type="InterPro" id="IPR016186">
    <property type="entry name" value="C-type_lectin-like/link_sf"/>
</dbReference>
<evidence type="ECO:0000259" key="9">
    <source>
        <dbReference type="PROSITE" id="PS50923"/>
    </source>
</evidence>
<comment type="caution">
    <text evidence="3">Lacks conserved residue(s) required for the propagation of feature annotation.</text>
</comment>
<dbReference type="SUPFAM" id="SSF56436">
    <property type="entry name" value="C-type lectin-like"/>
    <property type="match status" value="1"/>
</dbReference>
<keyword evidence="5" id="KW-1133">Transmembrane helix</keyword>
<evidence type="ECO:0000259" key="8">
    <source>
        <dbReference type="PROSITE" id="PS50041"/>
    </source>
</evidence>
<dbReference type="Gene3D" id="2.10.70.10">
    <property type="entry name" value="Complement Module, domain 1"/>
    <property type="match status" value="1"/>
</dbReference>
<evidence type="ECO:0000256" key="1">
    <source>
        <dbReference type="ARBA" id="ARBA00022729"/>
    </source>
</evidence>
<feature type="domain" description="Sushi" evidence="9">
    <location>
        <begin position="178"/>
        <end position="237"/>
    </location>
</feature>
<dbReference type="PROSITE" id="PS50026">
    <property type="entry name" value="EGF_3"/>
    <property type="match status" value="1"/>
</dbReference>
<evidence type="ECO:0000256" key="3">
    <source>
        <dbReference type="PROSITE-ProRule" id="PRU00076"/>
    </source>
</evidence>
<dbReference type="PANTHER" id="PTHR45784:SF3">
    <property type="entry name" value="C-TYPE LECTIN DOMAIN FAMILY 4 MEMBER K-LIKE-RELATED"/>
    <property type="match status" value="1"/>
</dbReference>
<dbReference type="SUPFAM" id="SSF57535">
    <property type="entry name" value="Complement control module/SCR domain"/>
    <property type="match status" value="1"/>
</dbReference>
<keyword evidence="5" id="KW-0472">Membrane</keyword>
<name>A0A9Y4N8H2_9TELE</name>
<dbReference type="SUPFAM" id="SSF57196">
    <property type="entry name" value="EGF/Laminin"/>
    <property type="match status" value="1"/>
</dbReference>
<feature type="chain" id="PRO_5041207184" evidence="6">
    <location>
        <begin position="20"/>
        <end position="296"/>
    </location>
</feature>
<dbReference type="SMART" id="SM00181">
    <property type="entry name" value="EGF"/>
    <property type="match status" value="1"/>
</dbReference>
<keyword evidence="1 6" id="KW-0732">Signal</keyword>
<dbReference type="Proteomes" id="UP000694891">
    <property type="component" value="Unplaced"/>
</dbReference>
<feature type="disulfide bond" evidence="3">
    <location>
        <begin position="144"/>
        <end position="154"/>
    </location>
</feature>
<dbReference type="PANTHER" id="PTHR45784">
    <property type="entry name" value="C-TYPE LECTIN DOMAIN FAMILY 20 MEMBER A-RELATED"/>
    <property type="match status" value="1"/>
</dbReference>
<evidence type="ECO:0000313" key="11">
    <source>
        <dbReference type="RefSeq" id="XP_008291462.1"/>
    </source>
</evidence>
<dbReference type="PROSITE" id="PS00022">
    <property type="entry name" value="EGF_1"/>
    <property type="match status" value="1"/>
</dbReference>